<protein>
    <submittedName>
        <fullName evidence="2">DUF4232 domain-containing protein</fullName>
    </submittedName>
</protein>
<accession>A0ABU9Y177</accession>
<reference evidence="2 3" key="1">
    <citation type="submission" date="2024-05" db="EMBL/GenBank/DDBJ databases">
        <authorList>
            <person name="Liu Q."/>
            <person name="Xin Y.-H."/>
        </authorList>
    </citation>
    <scope>NUCLEOTIDE SEQUENCE [LARGE SCALE GENOMIC DNA]</scope>
    <source>
        <strain evidence="2 3">CGMCC 1.10181</strain>
    </source>
</reference>
<comment type="caution">
    <text evidence="2">The sequence shown here is derived from an EMBL/GenBank/DDBJ whole genome shotgun (WGS) entry which is preliminary data.</text>
</comment>
<feature type="domain" description="DUF4232" evidence="1">
    <location>
        <begin position="19"/>
        <end position="136"/>
    </location>
</feature>
<dbReference type="Pfam" id="PF14016">
    <property type="entry name" value="DUF4232"/>
    <property type="match status" value="1"/>
</dbReference>
<proteinExistence type="predicted"/>
<evidence type="ECO:0000313" key="2">
    <source>
        <dbReference type="EMBL" id="MEN2789561.1"/>
    </source>
</evidence>
<evidence type="ECO:0000313" key="3">
    <source>
        <dbReference type="Proteomes" id="UP001419910"/>
    </source>
</evidence>
<sequence>MPILAILLLAEPSPPLPPCRVDQLRVSLDGRDGDFNGMSHSGTEFSIRNIGKDCMVAALPKVQLRDANNRILPALRQVPREMHPGPVMMPVRLAAGHRAAAEIRWVADPVFPRNQSVRAARISVKIGAGTLEAPLAATLYGAVGKPVTFEQTPLRAMEGMAAG</sequence>
<dbReference type="InterPro" id="IPR025326">
    <property type="entry name" value="DUF4232"/>
</dbReference>
<evidence type="ECO:0000259" key="1">
    <source>
        <dbReference type="Pfam" id="PF14016"/>
    </source>
</evidence>
<organism evidence="2 3">
    <name type="scientific">Sphingomonas oligophenolica</name>
    <dbReference type="NCBI Taxonomy" id="301154"/>
    <lineage>
        <taxon>Bacteria</taxon>
        <taxon>Pseudomonadati</taxon>
        <taxon>Pseudomonadota</taxon>
        <taxon>Alphaproteobacteria</taxon>
        <taxon>Sphingomonadales</taxon>
        <taxon>Sphingomonadaceae</taxon>
        <taxon>Sphingomonas</taxon>
    </lineage>
</organism>
<dbReference type="EMBL" id="JBDIME010000004">
    <property type="protein sequence ID" value="MEN2789561.1"/>
    <property type="molecule type" value="Genomic_DNA"/>
</dbReference>
<keyword evidence="3" id="KW-1185">Reference proteome</keyword>
<gene>
    <name evidence="2" type="ORF">ABC974_07990</name>
</gene>
<name>A0ABU9Y177_9SPHN</name>
<dbReference type="Proteomes" id="UP001419910">
    <property type="component" value="Unassembled WGS sequence"/>
</dbReference>
<dbReference type="RefSeq" id="WP_343887140.1">
    <property type="nucleotide sequence ID" value="NZ_BAAAEH010000002.1"/>
</dbReference>